<dbReference type="Proteomes" id="UP000094527">
    <property type="component" value="Unassembled WGS sequence"/>
</dbReference>
<feature type="compositionally biased region" description="Acidic residues" evidence="1">
    <location>
        <begin position="372"/>
        <end position="401"/>
    </location>
</feature>
<proteinExistence type="predicted"/>
<gene>
    <name evidence="2" type="ORF">Ocin01_09953</name>
</gene>
<keyword evidence="3" id="KW-1185">Reference proteome</keyword>
<feature type="region of interest" description="Disordered" evidence="1">
    <location>
        <begin position="82"/>
        <end position="111"/>
    </location>
</feature>
<feature type="region of interest" description="Disordered" evidence="1">
    <location>
        <begin position="179"/>
        <end position="256"/>
    </location>
</feature>
<reference evidence="2 3" key="1">
    <citation type="journal article" date="2016" name="Genome Biol. Evol.">
        <title>Gene Family Evolution Reflects Adaptation to Soil Environmental Stressors in the Genome of the Collembolan Orchesella cincta.</title>
        <authorList>
            <person name="Faddeeva-Vakhrusheva A."/>
            <person name="Derks M.F."/>
            <person name="Anvar S.Y."/>
            <person name="Agamennone V."/>
            <person name="Suring W."/>
            <person name="Smit S."/>
            <person name="van Straalen N.M."/>
            <person name="Roelofs D."/>
        </authorList>
    </citation>
    <scope>NUCLEOTIDE SEQUENCE [LARGE SCALE GENOMIC DNA]</scope>
    <source>
        <tissue evidence="2">Mixed pool</tissue>
    </source>
</reference>
<feature type="region of interest" description="Disordered" evidence="1">
    <location>
        <begin position="465"/>
        <end position="505"/>
    </location>
</feature>
<evidence type="ECO:0000256" key="1">
    <source>
        <dbReference type="SAM" id="MobiDB-lite"/>
    </source>
</evidence>
<feature type="region of interest" description="Disordered" evidence="1">
    <location>
        <begin position="1"/>
        <end position="41"/>
    </location>
</feature>
<dbReference type="AlphaFoldDB" id="A0A1D2MUH3"/>
<feature type="compositionally biased region" description="Polar residues" evidence="1">
    <location>
        <begin position="432"/>
        <end position="441"/>
    </location>
</feature>
<feature type="compositionally biased region" description="Acidic residues" evidence="1">
    <location>
        <begin position="1"/>
        <end position="11"/>
    </location>
</feature>
<accession>A0A1D2MUH3</accession>
<evidence type="ECO:0000313" key="3">
    <source>
        <dbReference type="Proteomes" id="UP000094527"/>
    </source>
</evidence>
<comment type="caution">
    <text evidence="2">The sequence shown here is derived from an EMBL/GenBank/DDBJ whole genome shotgun (WGS) entry which is preliminary data.</text>
</comment>
<organism evidence="2 3">
    <name type="scientific">Orchesella cincta</name>
    <name type="common">Springtail</name>
    <name type="synonym">Podura cincta</name>
    <dbReference type="NCBI Taxonomy" id="48709"/>
    <lineage>
        <taxon>Eukaryota</taxon>
        <taxon>Metazoa</taxon>
        <taxon>Ecdysozoa</taxon>
        <taxon>Arthropoda</taxon>
        <taxon>Hexapoda</taxon>
        <taxon>Collembola</taxon>
        <taxon>Entomobryomorpha</taxon>
        <taxon>Entomobryoidea</taxon>
        <taxon>Orchesellidae</taxon>
        <taxon>Orchesellinae</taxon>
        <taxon>Orchesella</taxon>
    </lineage>
</organism>
<name>A0A1D2MUH3_ORCCI</name>
<dbReference type="EMBL" id="LJIJ01000508">
    <property type="protein sequence ID" value="ODM96737.1"/>
    <property type="molecule type" value="Genomic_DNA"/>
</dbReference>
<feature type="compositionally biased region" description="Polar residues" evidence="1">
    <location>
        <begin position="16"/>
        <end position="39"/>
    </location>
</feature>
<protein>
    <submittedName>
        <fullName evidence="2">Uncharacterized protein</fullName>
    </submittedName>
</protein>
<feature type="region of interest" description="Disordered" evidence="1">
    <location>
        <begin position="428"/>
        <end position="450"/>
    </location>
</feature>
<feature type="region of interest" description="Disordered" evidence="1">
    <location>
        <begin position="372"/>
        <end position="415"/>
    </location>
</feature>
<sequence length="530" mass="57128">MPEIDDTEPEEANGMKINSSTFASGENTTAYHKSSNATDSVPDITPLIKAALPQSDSVETREKPPKLLDIMEIMKSEMIMKGQPTMPSKNRTPVPPSTGSSGNGGMPKQSSMEVVAGSDVGFGISRSGTCEVSYKYEEGGDPSTAVSIKASTPIAADTKLHTVSQNSFPITELLTVKEGSNEKESLVNSLDSSAISQQRQNIQIPSINPSSNESKSTGVEKPPQVHQIMELSTPEALSGRSWSTVSDDGEEEGRDVEEAMPPLEEIIEEFKETDTGESTNVDNDCKSGFCMVKTPVVRSPPLEIVGKFEWKETTESETGCDDCGKDKPLVELNSNGRVVARTVPISYQSESSVPRLSNTGQVSIAIMYIIETSEEEQEDRNEETEEESGSSTDQDEQDNEPVSDQQTQSILPPVYLTADKTSNYSIIAGQKSDLSNSNSKENVPLRKPHNEGEVAANLGFGSSIIGSGSSSIAAPGMDPQRSKNGNGKCNSESFGSAYNRSGRKADVTVSYENEKVIKKPQNIERKLLSK</sequence>
<feature type="compositionally biased region" description="Polar residues" evidence="1">
    <location>
        <begin position="482"/>
        <end position="499"/>
    </location>
</feature>
<evidence type="ECO:0000313" key="2">
    <source>
        <dbReference type="EMBL" id="ODM96737.1"/>
    </source>
</evidence>
<feature type="compositionally biased region" description="Polar residues" evidence="1">
    <location>
        <begin position="186"/>
        <end position="217"/>
    </location>
</feature>